<dbReference type="Pfam" id="PF00782">
    <property type="entry name" value="DSPc"/>
    <property type="match status" value="1"/>
</dbReference>
<protein>
    <submittedName>
        <fullName evidence="2">Dual specificity protein phosphatase family protein</fullName>
    </submittedName>
</protein>
<dbReference type="Proteomes" id="UP001597343">
    <property type="component" value="Unassembled WGS sequence"/>
</dbReference>
<dbReference type="SMART" id="SM00195">
    <property type="entry name" value="DSPc"/>
    <property type="match status" value="1"/>
</dbReference>
<dbReference type="SUPFAM" id="SSF52799">
    <property type="entry name" value="(Phosphotyrosine protein) phosphatases II"/>
    <property type="match status" value="1"/>
</dbReference>
<evidence type="ECO:0000259" key="1">
    <source>
        <dbReference type="PROSITE" id="PS50056"/>
    </source>
</evidence>
<dbReference type="InterPro" id="IPR029021">
    <property type="entry name" value="Prot-tyrosine_phosphatase-like"/>
</dbReference>
<keyword evidence="3" id="KW-1185">Reference proteome</keyword>
<gene>
    <name evidence="2" type="ORF">ACFSOY_06995</name>
</gene>
<dbReference type="PROSITE" id="PS50056">
    <property type="entry name" value="TYR_PHOSPHATASE_2"/>
    <property type="match status" value="1"/>
</dbReference>
<dbReference type="EMBL" id="JBHUIO010000005">
    <property type="protein sequence ID" value="MFD2169740.1"/>
    <property type="molecule type" value="Genomic_DNA"/>
</dbReference>
<dbReference type="InterPro" id="IPR020422">
    <property type="entry name" value="TYR_PHOSPHATASE_DUAL_dom"/>
</dbReference>
<accession>A0ABW4ZVV2</accession>
<dbReference type="RefSeq" id="WP_386045123.1">
    <property type="nucleotide sequence ID" value="NZ_JBHUIO010000005.1"/>
</dbReference>
<proteinExistence type="predicted"/>
<dbReference type="Gene3D" id="3.90.190.10">
    <property type="entry name" value="Protein tyrosine phosphatase superfamily"/>
    <property type="match status" value="1"/>
</dbReference>
<dbReference type="InterPro" id="IPR000340">
    <property type="entry name" value="Dual-sp_phosphatase_cat-dom"/>
</dbReference>
<feature type="domain" description="Tyrosine specific protein phosphatases" evidence="1">
    <location>
        <begin position="67"/>
        <end position="125"/>
    </location>
</feature>
<organism evidence="2 3">
    <name type="scientific">Tumebacillus lipolyticus</name>
    <dbReference type="NCBI Taxonomy" id="1280370"/>
    <lineage>
        <taxon>Bacteria</taxon>
        <taxon>Bacillati</taxon>
        <taxon>Bacillota</taxon>
        <taxon>Bacilli</taxon>
        <taxon>Bacillales</taxon>
        <taxon>Alicyclobacillaceae</taxon>
        <taxon>Tumebacillus</taxon>
    </lineage>
</organism>
<name>A0ABW4ZVV2_9BACL</name>
<reference evidence="3" key="1">
    <citation type="journal article" date="2019" name="Int. J. Syst. Evol. Microbiol.">
        <title>The Global Catalogue of Microorganisms (GCM) 10K type strain sequencing project: providing services to taxonomists for standard genome sequencing and annotation.</title>
        <authorList>
            <consortium name="The Broad Institute Genomics Platform"/>
            <consortium name="The Broad Institute Genome Sequencing Center for Infectious Disease"/>
            <person name="Wu L."/>
            <person name="Ma J."/>
        </authorList>
    </citation>
    <scope>NUCLEOTIDE SEQUENCE [LARGE SCALE GENOMIC DNA]</scope>
    <source>
        <strain evidence="3">CGMCC 1.13574</strain>
    </source>
</reference>
<comment type="caution">
    <text evidence="2">The sequence shown here is derived from an EMBL/GenBank/DDBJ whole genome shotgun (WGS) entry which is preliminary data.</text>
</comment>
<evidence type="ECO:0000313" key="3">
    <source>
        <dbReference type="Proteomes" id="UP001597343"/>
    </source>
</evidence>
<evidence type="ECO:0000313" key="2">
    <source>
        <dbReference type="EMBL" id="MFD2169740.1"/>
    </source>
</evidence>
<dbReference type="CDD" id="cd14498">
    <property type="entry name" value="DSP"/>
    <property type="match status" value="1"/>
</dbReference>
<dbReference type="InterPro" id="IPR000387">
    <property type="entry name" value="Tyr_Pase_dom"/>
</dbReference>
<sequence>MEYDEIIPGRLYAGKQIDAAGWKALQKLGVSSIVNLRTEPDRVPADYRWPLHEHWFRLSDTSRPQLQQLVQMVDAAIHDLNEGRVLYVHDVAGRNRLGFFLTALLMRIDRLPWHSALKRARELRPVLAPRSQFRDLLAEYQRYLQIPNG</sequence>